<comment type="catalytic activity">
    <reaction evidence="1 11">
        <text>S-ubiquitinyl-[E2 ubiquitin-conjugating enzyme]-L-cysteine + [acceptor protein]-L-lysine = [E2 ubiquitin-conjugating enzyme]-L-cysteine + N(6)-ubiquitinyl-[acceptor protein]-L-lysine.</text>
        <dbReference type="EC" id="2.3.2.27"/>
    </reaction>
</comment>
<accession>A0A6M2CP70</accession>
<evidence type="ECO:0000256" key="4">
    <source>
        <dbReference type="ARBA" id="ARBA00022679"/>
    </source>
</evidence>
<keyword evidence="6" id="KW-0677">Repeat</keyword>
<evidence type="ECO:0000256" key="2">
    <source>
        <dbReference type="ARBA" id="ARBA00004906"/>
    </source>
</evidence>
<evidence type="ECO:0000256" key="3">
    <source>
        <dbReference type="ARBA" id="ARBA00009413"/>
    </source>
</evidence>
<evidence type="ECO:0000256" key="11">
    <source>
        <dbReference type="RuleBase" id="RU367105"/>
    </source>
</evidence>
<evidence type="ECO:0000259" key="14">
    <source>
        <dbReference type="PROSITE" id="PS50918"/>
    </source>
</evidence>
<dbReference type="GO" id="GO:0061630">
    <property type="term" value="F:ubiquitin protein ligase activity"/>
    <property type="evidence" value="ECO:0007669"/>
    <property type="project" value="UniProtKB-UniRule"/>
</dbReference>
<dbReference type="OrthoDB" id="2449614at2759"/>
<comment type="subcellular location">
    <subcellularLocation>
        <location evidence="11">Cytoplasm</location>
    </subcellularLocation>
</comment>
<keyword evidence="4 11" id="KW-0808">Transferase</keyword>
<dbReference type="InterPro" id="IPR018123">
    <property type="entry name" value="WWE-dom_subgr"/>
</dbReference>
<evidence type="ECO:0000256" key="1">
    <source>
        <dbReference type="ARBA" id="ARBA00000900"/>
    </source>
</evidence>
<protein>
    <recommendedName>
        <fullName evidence="11">E3 ubiquitin-protein ligase</fullName>
        <ecNumber evidence="11">2.3.2.27</ecNumber>
    </recommendedName>
</protein>
<dbReference type="FunFam" id="3.30.390.130:FF:000001">
    <property type="entry name" value="Probable E3 ubiquitin-protein ligase DTX3"/>
    <property type="match status" value="1"/>
</dbReference>
<dbReference type="InterPro" id="IPR037197">
    <property type="entry name" value="WWE_dom_sf"/>
</dbReference>
<feature type="domain" description="RING-type" evidence="13">
    <location>
        <begin position="292"/>
        <end position="345"/>
    </location>
</feature>
<comment type="similarity">
    <text evidence="3 11">Belongs to the Deltex family.</text>
</comment>
<proteinExistence type="inferred from homology"/>
<evidence type="ECO:0000256" key="7">
    <source>
        <dbReference type="ARBA" id="ARBA00022771"/>
    </source>
</evidence>
<keyword evidence="5 11" id="KW-0479">Metal-binding</keyword>
<dbReference type="EC" id="2.3.2.27" evidence="11"/>
<dbReference type="Gene3D" id="3.30.720.50">
    <property type="match status" value="2"/>
</dbReference>
<dbReference type="InterPro" id="IPR039398">
    <property type="entry name" value="Deltex_fam"/>
</dbReference>
<dbReference type="Pfam" id="PF02825">
    <property type="entry name" value="WWE"/>
    <property type="match status" value="2"/>
</dbReference>
<dbReference type="InterPro" id="IPR001841">
    <property type="entry name" value="Znf_RING"/>
</dbReference>
<evidence type="ECO:0000256" key="5">
    <source>
        <dbReference type="ARBA" id="ARBA00022723"/>
    </source>
</evidence>
<dbReference type="Pfam" id="PF18102">
    <property type="entry name" value="DTC"/>
    <property type="match status" value="1"/>
</dbReference>
<dbReference type="AlphaFoldDB" id="A0A6M2CP70"/>
<dbReference type="GO" id="GO:0007219">
    <property type="term" value="P:Notch signaling pathway"/>
    <property type="evidence" value="ECO:0007669"/>
    <property type="project" value="UniProtKB-KW"/>
</dbReference>
<dbReference type="GO" id="GO:0008270">
    <property type="term" value="F:zinc ion binding"/>
    <property type="evidence" value="ECO:0007669"/>
    <property type="project" value="UniProtKB-KW"/>
</dbReference>
<evidence type="ECO:0000259" key="13">
    <source>
        <dbReference type="PROSITE" id="PS50089"/>
    </source>
</evidence>
<dbReference type="CDD" id="cd09633">
    <property type="entry name" value="Deltex_C"/>
    <property type="match status" value="1"/>
</dbReference>
<keyword evidence="9" id="KW-0914">Notch signaling pathway</keyword>
<dbReference type="EMBL" id="GHWJ01002537">
    <property type="protein sequence ID" value="NOV35274.1"/>
    <property type="molecule type" value="Transcribed_RNA"/>
</dbReference>
<evidence type="ECO:0000256" key="12">
    <source>
        <dbReference type="SAM" id="MobiDB-lite"/>
    </source>
</evidence>
<organism evidence="15">
    <name type="scientific">Rhipicephalus microplus</name>
    <name type="common">Cattle tick</name>
    <name type="synonym">Boophilus microplus</name>
    <dbReference type="NCBI Taxonomy" id="6941"/>
    <lineage>
        <taxon>Eukaryota</taxon>
        <taxon>Metazoa</taxon>
        <taxon>Ecdysozoa</taxon>
        <taxon>Arthropoda</taxon>
        <taxon>Chelicerata</taxon>
        <taxon>Arachnida</taxon>
        <taxon>Acari</taxon>
        <taxon>Parasitiformes</taxon>
        <taxon>Ixodida</taxon>
        <taxon>Ixodoidea</taxon>
        <taxon>Ixodidae</taxon>
        <taxon>Rhipicephalinae</taxon>
        <taxon>Rhipicephalus</taxon>
        <taxon>Boophilus</taxon>
    </lineage>
</organism>
<dbReference type="InterPro" id="IPR004170">
    <property type="entry name" value="WWE_dom"/>
</dbReference>
<evidence type="ECO:0000256" key="6">
    <source>
        <dbReference type="ARBA" id="ARBA00022737"/>
    </source>
</evidence>
<dbReference type="InterPro" id="IPR039399">
    <property type="entry name" value="Deltex_C_sf"/>
</dbReference>
<keyword evidence="8 11" id="KW-0862">Zinc</keyword>
<dbReference type="PROSITE" id="PS50089">
    <property type="entry name" value="ZF_RING_2"/>
    <property type="match status" value="1"/>
</dbReference>
<evidence type="ECO:0000256" key="8">
    <source>
        <dbReference type="ARBA" id="ARBA00022833"/>
    </source>
</evidence>
<dbReference type="PROSITE" id="PS50918">
    <property type="entry name" value="WWE"/>
    <property type="match status" value="2"/>
</dbReference>
<dbReference type="SUPFAM" id="SSF117839">
    <property type="entry name" value="WWE domain"/>
    <property type="match status" value="2"/>
</dbReference>
<comment type="pathway">
    <text evidence="2 11">Protein modification; protein ubiquitination.</text>
</comment>
<keyword evidence="11" id="KW-0963">Cytoplasm</keyword>
<keyword evidence="7 10" id="KW-0863">Zinc-finger</keyword>
<dbReference type="GO" id="GO:0016567">
    <property type="term" value="P:protein ubiquitination"/>
    <property type="evidence" value="ECO:0007669"/>
    <property type="project" value="UniProtKB-UniRule"/>
</dbReference>
<dbReference type="SUPFAM" id="SSF57850">
    <property type="entry name" value="RING/U-box"/>
    <property type="match status" value="1"/>
</dbReference>
<dbReference type="GO" id="GO:0005737">
    <property type="term" value="C:cytoplasm"/>
    <property type="evidence" value="ECO:0007669"/>
    <property type="project" value="UniProtKB-SubCell"/>
</dbReference>
<dbReference type="Gene3D" id="3.30.390.130">
    <property type="match status" value="1"/>
</dbReference>
<dbReference type="VEuPathDB" id="VectorBase:LOC119175903"/>
<feature type="domain" description="WWE" evidence="14">
    <location>
        <begin position="85"/>
        <end position="163"/>
    </location>
</feature>
<evidence type="ECO:0000256" key="10">
    <source>
        <dbReference type="PROSITE-ProRule" id="PRU00175"/>
    </source>
</evidence>
<sequence>MATAVTLSVAVWEYVRFSGTWTAYPPEACEKLERARIKSESKDEIKIPLDIACRDVKAHFVDVVKMQQVFGDEQNHCSTSPVRRNLYPLDSAPAKGISWEWQTNSGKWYPYSVNLSCLIEKAKEHGMPKINLQDHYPECIYTVEFGSMHQRNNFTSFCRIIRRVQGSNYPLAPDAVTCPGVDLSAPERNPKRAELVPPISDDSSDVIVVTEVLPKKRRGRKSSRTAFVAGLPRTSEGASENKNLKAEGPNTLDGIKLPDNSRRDTKQEPLGPEEFLRKHTVNVKGTIPAEDCSICCEPLAASSSYNRSGRVVRLAHCSHHFHYACLVAMFKSNAKASYLQCPVCKAIYGTKRGNQPPGIMNYQVLPFALPGYEGCSTIEITYHIPAGIQGPEHPRPGMPYTARGFPRHGYLPNNDQGRRALKLLVDAWDRRLIFTIGESTTTGELNTVTWNEIHHKTECGSNNTGHSYPDPFYLENLFAELRAHGVTD</sequence>
<evidence type="ECO:0000313" key="15">
    <source>
        <dbReference type="EMBL" id="NOV35274.1"/>
    </source>
</evidence>
<dbReference type="SMART" id="SM00184">
    <property type="entry name" value="RING"/>
    <property type="match status" value="1"/>
</dbReference>
<dbReference type="InterPro" id="IPR013083">
    <property type="entry name" value="Znf_RING/FYVE/PHD"/>
</dbReference>
<dbReference type="InterPro" id="IPR039396">
    <property type="entry name" value="Deltex_C"/>
</dbReference>
<dbReference type="Pfam" id="PF13639">
    <property type="entry name" value="zf-RING_2"/>
    <property type="match status" value="1"/>
</dbReference>
<feature type="domain" description="WWE" evidence="14">
    <location>
        <begin position="1"/>
        <end position="84"/>
    </location>
</feature>
<reference evidence="15" key="1">
    <citation type="submission" date="2019-09" db="EMBL/GenBank/DDBJ databases">
        <title>Organ-specific transcriptomic study of the physiology of the cattle tick, Rhipicephalus microplus.</title>
        <authorList>
            <person name="Tirloni L."/>
            <person name="Braz G."/>
            <person name="Gandara A.C.P."/>
            <person name="Sabadin G.A."/>
            <person name="da Silva R.M."/>
            <person name="Guizzo M.G."/>
            <person name="Machado J.A."/>
            <person name="Costa E.P."/>
            <person name="Gomes H.F."/>
            <person name="Moraes J."/>
            <person name="Mota M.B.S."/>
            <person name="Mesquita R.D."/>
            <person name="Alvarenga P.H."/>
            <person name="Alves F."/>
            <person name="Seixas A."/>
            <person name="da Fonseca R.N."/>
            <person name="Fogaca A."/>
            <person name="Logullo C."/>
            <person name="Tanaka A."/>
            <person name="Daffre S."/>
            <person name="Termignoni C."/>
            <person name="Vaz I.S.Jr."/>
            <person name="Oliveira P.L."/>
            <person name="Ribeiro J.M."/>
        </authorList>
    </citation>
    <scope>NUCLEOTIDE SEQUENCE</scope>
    <source>
        <strain evidence="15">Porto Alegre</strain>
    </source>
</reference>
<dbReference type="UniPathway" id="UPA00143"/>
<dbReference type="SMART" id="SM00678">
    <property type="entry name" value="WWE"/>
    <property type="match status" value="2"/>
</dbReference>
<name>A0A6M2CP70_RHIMP</name>
<dbReference type="PANTHER" id="PTHR12622">
    <property type="entry name" value="DELTEX-RELATED"/>
    <property type="match status" value="1"/>
</dbReference>
<dbReference type="Gene3D" id="3.30.40.10">
    <property type="entry name" value="Zinc/RING finger domain, C3HC4 (zinc finger)"/>
    <property type="match status" value="1"/>
</dbReference>
<feature type="region of interest" description="Disordered" evidence="12">
    <location>
        <begin position="219"/>
        <end position="272"/>
    </location>
</feature>
<evidence type="ECO:0000256" key="9">
    <source>
        <dbReference type="ARBA" id="ARBA00022976"/>
    </source>
</evidence>